<reference evidence="3" key="1">
    <citation type="journal article" date="2011" name="Nat. Genet.">
        <title>The Arabidopsis lyrata genome sequence and the basis of rapid genome size change.</title>
        <authorList>
            <person name="Hu T.T."/>
            <person name="Pattyn P."/>
            <person name="Bakker E.G."/>
            <person name="Cao J."/>
            <person name="Cheng J.-F."/>
            <person name="Clark R.M."/>
            <person name="Fahlgren N."/>
            <person name="Fawcett J.A."/>
            <person name="Grimwood J."/>
            <person name="Gundlach H."/>
            <person name="Haberer G."/>
            <person name="Hollister J.D."/>
            <person name="Ossowski S."/>
            <person name="Ottilar R.P."/>
            <person name="Salamov A.A."/>
            <person name="Schneeberger K."/>
            <person name="Spannagl M."/>
            <person name="Wang X."/>
            <person name="Yang L."/>
            <person name="Nasrallah M.E."/>
            <person name="Bergelson J."/>
            <person name="Carrington J.C."/>
            <person name="Gaut B.S."/>
            <person name="Schmutz J."/>
            <person name="Mayer K.F.X."/>
            <person name="Van de Peer Y."/>
            <person name="Grigoriev I.V."/>
            <person name="Nordborg M."/>
            <person name="Weigel D."/>
            <person name="Guo Y.-L."/>
        </authorList>
    </citation>
    <scope>NUCLEOTIDE SEQUENCE [LARGE SCALE GENOMIC DNA]</scope>
    <source>
        <strain evidence="3">cv. MN47</strain>
    </source>
</reference>
<gene>
    <name evidence="2" type="ORF">ARALYDRAFT_674961</name>
</gene>
<accession>D7KTD2</accession>
<evidence type="ECO:0000313" key="2">
    <source>
        <dbReference type="EMBL" id="EFH64195.1"/>
    </source>
</evidence>
<dbReference type="Proteomes" id="UP000008694">
    <property type="component" value="Unassembled WGS sequence"/>
</dbReference>
<dbReference type="Gramene" id="Al_scaffold_0002_111">
    <property type="protein sequence ID" value="Al_scaffold_0002_111"/>
    <property type="gene ID" value="Al_scaffold_0002_111"/>
</dbReference>
<name>D7KTD2_ARALL</name>
<proteinExistence type="predicted"/>
<feature type="compositionally biased region" description="Polar residues" evidence="1">
    <location>
        <begin position="74"/>
        <end position="88"/>
    </location>
</feature>
<sequence length="109" mass="12460">MTFVEYSEWHLLWLKASYSCRCQTTTLLAIHYVGRLFLRVPLEFGHLEVTIGWNDLIITAESCSSLRVFQSTGSFNSASRKNPNANIESTRRSFAPHNTAELPIRRPNS</sequence>
<dbReference type="AlphaFoldDB" id="D7KTD2"/>
<evidence type="ECO:0000313" key="3">
    <source>
        <dbReference type="Proteomes" id="UP000008694"/>
    </source>
</evidence>
<feature type="region of interest" description="Disordered" evidence="1">
    <location>
        <begin position="74"/>
        <end position="109"/>
    </location>
</feature>
<keyword evidence="3" id="KW-1185">Reference proteome</keyword>
<dbReference type="HOGENOM" id="CLU_2187520_0_0_1"/>
<organism evidence="3">
    <name type="scientific">Arabidopsis lyrata subsp. lyrata</name>
    <name type="common">Lyre-leaved rock-cress</name>
    <dbReference type="NCBI Taxonomy" id="81972"/>
    <lineage>
        <taxon>Eukaryota</taxon>
        <taxon>Viridiplantae</taxon>
        <taxon>Streptophyta</taxon>
        <taxon>Embryophyta</taxon>
        <taxon>Tracheophyta</taxon>
        <taxon>Spermatophyta</taxon>
        <taxon>Magnoliopsida</taxon>
        <taxon>eudicotyledons</taxon>
        <taxon>Gunneridae</taxon>
        <taxon>Pentapetalae</taxon>
        <taxon>rosids</taxon>
        <taxon>malvids</taxon>
        <taxon>Brassicales</taxon>
        <taxon>Brassicaceae</taxon>
        <taxon>Camelineae</taxon>
        <taxon>Arabidopsis</taxon>
    </lineage>
</organism>
<protein>
    <submittedName>
        <fullName evidence="2">Predicted protein</fullName>
    </submittedName>
</protein>
<dbReference type="EMBL" id="GL348714">
    <property type="protein sequence ID" value="EFH64195.1"/>
    <property type="molecule type" value="Genomic_DNA"/>
</dbReference>
<evidence type="ECO:0000256" key="1">
    <source>
        <dbReference type="SAM" id="MobiDB-lite"/>
    </source>
</evidence>